<feature type="transmembrane region" description="Helical" evidence="1">
    <location>
        <begin position="70"/>
        <end position="87"/>
    </location>
</feature>
<keyword evidence="1" id="KW-0472">Membrane</keyword>
<keyword evidence="1" id="KW-1133">Transmembrane helix</keyword>
<evidence type="ECO:0000313" key="2">
    <source>
        <dbReference type="EMBL" id="APD92312.1"/>
    </source>
</evidence>
<evidence type="ECO:0008006" key="4">
    <source>
        <dbReference type="Google" id="ProtNLM"/>
    </source>
</evidence>
<evidence type="ECO:0000313" key="3">
    <source>
        <dbReference type="Proteomes" id="UP000182101"/>
    </source>
</evidence>
<keyword evidence="2" id="KW-0614">Plasmid</keyword>
<organism evidence="2 3">
    <name type="scientific">Alteromonas mediterranea</name>
    <dbReference type="NCBI Taxonomy" id="314275"/>
    <lineage>
        <taxon>Bacteria</taxon>
        <taxon>Pseudomonadati</taxon>
        <taxon>Pseudomonadota</taxon>
        <taxon>Gammaproteobacteria</taxon>
        <taxon>Alteromonadales</taxon>
        <taxon>Alteromonadaceae</taxon>
        <taxon>Alteromonas/Salinimonas group</taxon>
        <taxon>Alteromonas</taxon>
    </lineage>
</organism>
<reference evidence="2 3" key="1">
    <citation type="submission" date="2016-11" db="EMBL/GenBank/DDBJ databases">
        <title>Networking in microbes: conjugative elements and plasmids in the genus Alteromonas.</title>
        <authorList>
            <person name="Lopez-Perez M."/>
            <person name="Ramon-Marco N."/>
            <person name="Rodriguez-Valera F."/>
        </authorList>
    </citation>
    <scope>NUCLEOTIDE SEQUENCE [LARGE SCALE GENOMIC DNA]</scope>
    <source>
        <strain evidence="2 3">CP48</strain>
        <plasmid evidence="3">pamcp48-600</plasmid>
    </source>
</reference>
<gene>
    <name evidence="2" type="ORF">BM524_20615</name>
</gene>
<feature type="transmembrane region" description="Helical" evidence="1">
    <location>
        <begin position="46"/>
        <end position="63"/>
    </location>
</feature>
<name>A0AAC9NU85_9ALTE</name>
<geneLocation type="plasmid" evidence="3">
    <name>pamcp48-600</name>
</geneLocation>
<proteinExistence type="predicted"/>
<evidence type="ECO:0000256" key="1">
    <source>
        <dbReference type="SAM" id="Phobius"/>
    </source>
</evidence>
<keyword evidence="1" id="KW-0812">Transmembrane</keyword>
<dbReference type="Proteomes" id="UP000182101">
    <property type="component" value="Plasmid pAMCP48-600"/>
</dbReference>
<dbReference type="NCBIfam" id="NF037970">
    <property type="entry name" value="vanZ_1"/>
    <property type="match status" value="1"/>
</dbReference>
<protein>
    <recommendedName>
        <fullName evidence="4">VanZ-like domain-containing protein</fullName>
    </recommendedName>
</protein>
<dbReference type="EMBL" id="CP018025">
    <property type="protein sequence ID" value="APD92312.1"/>
    <property type="molecule type" value="Genomic_DNA"/>
</dbReference>
<dbReference type="AlphaFoldDB" id="A0AAC9NU85"/>
<dbReference type="RefSeq" id="WP_071960926.1">
    <property type="nucleotide sequence ID" value="NZ_CP018025.1"/>
</dbReference>
<feature type="transmembrane region" description="Helical" evidence="1">
    <location>
        <begin position="99"/>
        <end position="116"/>
    </location>
</feature>
<sequence>MVRSPFLFVLLVAFSALAVTSLLMPSHLFPHQVSILFAKYHWIDDVAHSTLFFALYMFIHWSLTLQKWNIAIALTVVAVLSELAQGWLSVSRVASVPDAISDMMGIFFGLFLVNALSNEHSRRRAGCLYMMP</sequence>
<accession>A0AAC9NU85</accession>